<dbReference type="InterPro" id="IPR011042">
    <property type="entry name" value="6-blade_b-propeller_TolB-like"/>
</dbReference>
<keyword evidence="3" id="KW-1185">Reference proteome</keyword>
<proteinExistence type="predicted"/>
<dbReference type="GO" id="GO:0061630">
    <property type="term" value="F:ubiquitin protein ligase activity"/>
    <property type="evidence" value="ECO:0007669"/>
    <property type="project" value="TreeGrafter"/>
</dbReference>
<name>A0A913ZTX7_PATMI</name>
<dbReference type="Gene3D" id="2.120.10.30">
    <property type="entry name" value="TolB, C-terminal domain"/>
    <property type="match status" value="1"/>
</dbReference>
<dbReference type="GO" id="GO:0000209">
    <property type="term" value="P:protein polyubiquitination"/>
    <property type="evidence" value="ECO:0007669"/>
    <property type="project" value="TreeGrafter"/>
</dbReference>
<reference evidence="2" key="1">
    <citation type="submission" date="2022-11" db="UniProtKB">
        <authorList>
            <consortium name="EnsemblMetazoa"/>
        </authorList>
    </citation>
    <scope>IDENTIFICATION</scope>
</reference>
<evidence type="ECO:0000313" key="3">
    <source>
        <dbReference type="Proteomes" id="UP000887568"/>
    </source>
</evidence>
<dbReference type="PANTHER" id="PTHR24104">
    <property type="entry name" value="E3 UBIQUITIN-PROTEIN LIGASE NHLRC1-RELATED"/>
    <property type="match status" value="1"/>
</dbReference>
<feature type="region of interest" description="Disordered" evidence="1">
    <location>
        <begin position="1"/>
        <end position="32"/>
    </location>
</feature>
<dbReference type="PANTHER" id="PTHR24104:SF25">
    <property type="entry name" value="PROTEIN LIN-41"/>
    <property type="match status" value="1"/>
</dbReference>
<dbReference type="GO" id="GO:0008270">
    <property type="term" value="F:zinc ion binding"/>
    <property type="evidence" value="ECO:0007669"/>
    <property type="project" value="UniProtKB-KW"/>
</dbReference>
<organism evidence="2 3">
    <name type="scientific">Patiria miniata</name>
    <name type="common">Bat star</name>
    <name type="synonym">Asterina miniata</name>
    <dbReference type="NCBI Taxonomy" id="46514"/>
    <lineage>
        <taxon>Eukaryota</taxon>
        <taxon>Metazoa</taxon>
        <taxon>Echinodermata</taxon>
        <taxon>Eleutherozoa</taxon>
        <taxon>Asterozoa</taxon>
        <taxon>Asteroidea</taxon>
        <taxon>Valvatacea</taxon>
        <taxon>Valvatida</taxon>
        <taxon>Asterinidae</taxon>
        <taxon>Patiria</taxon>
    </lineage>
</organism>
<dbReference type="GeneID" id="119726883"/>
<dbReference type="AlphaFoldDB" id="A0A913ZTX7"/>
<dbReference type="EnsemblMetazoa" id="XM_038198737.1">
    <property type="protein sequence ID" value="XP_038054665.1"/>
    <property type="gene ID" value="LOC119726883"/>
</dbReference>
<sequence>MDFEDGDRSLGRLILEEEPQAAEKPTPRPPRSCVKEKWELKSEAMNIGVTHTYISHVAALSNNKILVLSKNYSGNSGVLLTASIPNSHQEQLPIPQINGLTDDVRCIAVRKDGKLLALDGRVVKVFNKQHQLLHQFTPGRGSDSQPTCLAVDDCNLIAVGYRDEDEISIHNPDGSLIRRLPAQMIEDYLTMHNHHLIYTNWPKERLVCVGFYGASLSSVDMTRNMQGGCPTGVCCDSDDSIYVAVGRYQTGDILHYSPDGKYIGCVIKGCGYPRGITFTSNGDLVVATGQSVQVYHRV</sequence>
<evidence type="ECO:0000313" key="2">
    <source>
        <dbReference type="EnsemblMetazoa" id="XP_038054665.1"/>
    </source>
</evidence>
<feature type="compositionally biased region" description="Basic and acidic residues" evidence="1">
    <location>
        <begin position="1"/>
        <end position="10"/>
    </location>
</feature>
<dbReference type="InterPro" id="IPR050952">
    <property type="entry name" value="TRIM-NHL_E3_ligases"/>
</dbReference>
<dbReference type="OrthoDB" id="6048873at2759"/>
<dbReference type="GO" id="GO:0043161">
    <property type="term" value="P:proteasome-mediated ubiquitin-dependent protein catabolic process"/>
    <property type="evidence" value="ECO:0007669"/>
    <property type="project" value="TreeGrafter"/>
</dbReference>
<dbReference type="RefSeq" id="XP_038054665.1">
    <property type="nucleotide sequence ID" value="XM_038198737.1"/>
</dbReference>
<accession>A0A913ZTX7</accession>
<protein>
    <submittedName>
        <fullName evidence="2">Uncharacterized protein</fullName>
    </submittedName>
</protein>
<dbReference type="Proteomes" id="UP000887568">
    <property type="component" value="Unplaced"/>
</dbReference>
<evidence type="ECO:0000256" key="1">
    <source>
        <dbReference type="SAM" id="MobiDB-lite"/>
    </source>
</evidence>
<dbReference type="SUPFAM" id="SSF63829">
    <property type="entry name" value="Calcium-dependent phosphotriesterase"/>
    <property type="match status" value="1"/>
</dbReference>